<feature type="binding site" evidence="1">
    <location>
        <position position="415"/>
    </location>
    <ligand>
        <name>Fe cation</name>
        <dbReference type="ChEBI" id="CHEBI:24875"/>
    </ligand>
</feature>
<feature type="binding site" evidence="1">
    <location>
        <position position="412"/>
    </location>
    <ligand>
        <name>Ni(2+)</name>
        <dbReference type="ChEBI" id="CHEBI:49786"/>
    </ligand>
</feature>
<accession>A0A1G1W1E2</accession>
<evidence type="ECO:0000313" key="2">
    <source>
        <dbReference type="EMBL" id="OGY21496.1"/>
    </source>
</evidence>
<feature type="binding site" evidence="1">
    <location>
        <position position="418"/>
    </location>
    <ligand>
        <name>Mg(2+)</name>
        <dbReference type="ChEBI" id="CHEBI:18420"/>
    </ligand>
</feature>
<dbReference type="SUPFAM" id="SSF56762">
    <property type="entry name" value="HydB/Nqo4-like"/>
    <property type="match status" value="1"/>
</dbReference>
<dbReference type="Proteomes" id="UP000176299">
    <property type="component" value="Unassembled WGS sequence"/>
</dbReference>
<feature type="binding site" evidence="1">
    <location>
        <position position="59"/>
    </location>
    <ligand>
        <name>Ni(2+)</name>
        <dbReference type="ChEBI" id="CHEBI:49786"/>
    </ligand>
</feature>
<dbReference type="AlphaFoldDB" id="A0A1G1W1E2"/>
<comment type="caution">
    <text evidence="2">The sequence shown here is derived from an EMBL/GenBank/DDBJ whole genome shotgun (WGS) entry which is preliminary data.</text>
</comment>
<reference evidence="2 3" key="1">
    <citation type="journal article" date="2016" name="Nat. Commun.">
        <title>Thousands of microbial genomes shed light on interconnected biogeochemical processes in an aquifer system.</title>
        <authorList>
            <person name="Anantharaman K."/>
            <person name="Brown C.T."/>
            <person name="Hug L.A."/>
            <person name="Sharon I."/>
            <person name="Castelle C.J."/>
            <person name="Probst A.J."/>
            <person name="Thomas B.C."/>
            <person name="Singh A."/>
            <person name="Wilkins M.J."/>
            <person name="Karaoz U."/>
            <person name="Brodie E.L."/>
            <person name="Williams K.H."/>
            <person name="Hubbard S.S."/>
            <person name="Banfield J.F."/>
        </authorList>
    </citation>
    <scope>NUCLEOTIDE SEQUENCE [LARGE SCALE GENOMIC DNA]</scope>
</reference>
<feature type="binding site" evidence="1">
    <location>
        <position position="368"/>
    </location>
    <ligand>
        <name>Mg(2+)</name>
        <dbReference type="ChEBI" id="CHEBI:18420"/>
    </ligand>
</feature>
<dbReference type="PANTHER" id="PTHR43600">
    <property type="entry name" value="COENZYME F420 HYDROGENASE, SUBUNIT ALPHA"/>
    <property type="match status" value="1"/>
</dbReference>
<keyword evidence="1" id="KW-0479">Metal-binding</keyword>
<evidence type="ECO:0000313" key="3">
    <source>
        <dbReference type="Proteomes" id="UP000176299"/>
    </source>
</evidence>
<evidence type="ECO:0000256" key="1">
    <source>
        <dbReference type="PIRSR" id="PIRSR601501-1"/>
    </source>
</evidence>
<keyword evidence="1" id="KW-0533">Nickel</keyword>
<feature type="binding site" evidence="1">
    <location>
        <position position="56"/>
    </location>
    <ligand>
        <name>Ni(2+)</name>
        <dbReference type="ChEBI" id="CHEBI:49786"/>
    </ligand>
</feature>
<sequence length="418" mass="46671">MEKPEFITKIEGHGALHFNWQKNKVWLEVAEGERLFEGMVVGRPATDLYWITPRICGVCPIAHNLAALKCVENTLGLKISDSTVLLRKLLLDAQMIQSHVLHLYFLVAPDYLGLDSGLEIIQTHPVYFQQALELKRVSDLIADMVGGRGIHPTATAAGGFHKVPSTEQLRGLRDEAEKMLAAAEGCVHLFSSLNYPEVKADFSLFSQANGKTYEVYDMKFITSNKKLKARSVGFEKVIDEEIKPYSTAKFGYHEGKGMMVGALARLALQGKLLKGRAKEFFKTADIDFQNPYHNNLAQAIETYHFVQEANGILEKLIENGVDSKATELPKEYKPKRASRGVGMVEAPRGGLYYEIEVDTQGLITHCNIITPTVQNLSSMEETAQVVLNQIKGQSKEKIQELLEMLIRAYDPCITCSVH</sequence>
<comment type="cofactor">
    <cofactor evidence="1">
        <name>Fe cation</name>
        <dbReference type="ChEBI" id="CHEBI:24875"/>
    </cofactor>
</comment>
<gene>
    <name evidence="2" type="ORF">A2113_01945</name>
</gene>
<dbReference type="Gene3D" id="1.10.645.10">
    <property type="entry name" value="Cytochrome-c3 Hydrogenase, chain B"/>
    <property type="match status" value="1"/>
</dbReference>
<dbReference type="EMBL" id="MHCN01000013">
    <property type="protein sequence ID" value="OGY21496.1"/>
    <property type="molecule type" value="Genomic_DNA"/>
</dbReference>
<protein>
    <recommendedName>
        <fullName evidence="4">Hydrogenase</fullName>
    </recommendedName>
</protein>
<feature type="binding site" evidence="1">
    <location>
        <position position="37"/>
    </location>
    <ligand>
        <name>Mg(2+)</name>
        <dbReference type="ChEBI" id="CHEBI:18420"/>
    </ligand>
</feature>
<keyword evidence="1" id="KW-0460">Magnesium</keyword>
<dbReference type="Pfam" id="PF00374">
    <property type="entry name" value="NiFeSe_Hases"/>
    <property type="match status" value="2"/>
</dbReference>
<dbReference type="PANTHER" id="PTHR43600:SF4">
    <property type="entry name" value="CYTOSOLIC NIFE-HYDROGENASE, ALPHA SUBUNIT"/>
    <property type="match status" value="1"/>
</dbReference>
<dbReference type="InterPro" id="IPR029014">
    <property type="entry name" value="NiFe-Hase_large"/>
</dbReference>
<comment type="cofactor">
    <cofactor evidence="1">
        <name>Ni(2+)</name>
        <dbReference type="ChEBI" id="CHEBI:49786"/>
    </cofactor>
</comment>
<evidence type="ECO:0008006" key="4">
    <source>
        <dbReference type="Google" id="ProtNLM"/>
    </source>
</evidence>
<proteinExistence type="predicted"/>
<organism evidence="2 3">
    <name type="scientific">Candidatus Woykebacteria bacterium GWA1_44_8</name>
    <dbReference type="NCBI Taxonomy" id="1802591"/>
    <lineage>
        <taxon>Bacteria</taxon>
        <taxon>Candidatus Woykeibacteriota</taxon>
    </lineage>
</organism>
<feature type="binding site" evidence="1">
    <location>
        <position position="59"/>
    </location>
    <ligand>
        <name>Fe cation</name>
        <dbReference type="ChEBI" id="CHEBI:24875"/>
    </ligand>
</feature>
<dbReference type="STRING" id="1802591.A2113_01945"/>
<dbReference type="GO" id="GO:0016151">
    <property type="term" value="F:nickel cation binding"/>
    <property type="evidence" value="ECO:0007669"/>
    <property type="project" value="InterPro"/>
</dbReference>
<dbReference type="InterPro" id="IPR001501">
    <property type="entry name" value="Ni-dep_hyd_lsu"/>
</dbReference>
<keyword evidence="1" id="KW-0408">Iron</keyword>
<name>A0A1G1W1E2_9BACT</name>